<keyword evidence="2" id="KW-1185">Reference proteome</keyword>
<name>A0A0D9XWE1_9ORYZ</name>
<reference evidence="2" key="2">
    <citation type="submission" date="2013-12" db="EMBL/GenBank/DDBJ databases">
        <authorList>
            <person name="Yu Y."/>
            <person name="Lee S."/>
            <person name="de Baynast K."/>
            <person name="Wissotski M."/>
            <person name="Liu L."/>
            <person name="Talag J."/>
            <person name="Goicoechea J."/>
            <person name="Angelova A."/>
            <person name="Jetty R."/>
            <person name="Kudrna D."/>
            <person name="Golser W."/>
            <person name="Rivera L."/>
            <person name="Zhang J."/>
            <person name="Wing R."/>
        </authorList>
    </citation>
    <scope>NUCLEOTIDE SEQUENCE</scope>
</reference>
<reference evidence="1 2" key="1">
    <citation type="submission" date="2012-08" db="EMBL/GenBank/DDBJ databases">
        <title>Oryza genome evolution.</title>
        <authorList>
            <person name="Wing R.A."/>
        </authorList>
    </citation>
    <scope>NUCLEOTIDE SEQUENCE</scope>
</reference>
<dbReference type="Proteomes" id="UP000032180">
    <property type="component" value="Chromosome 12"/>
</dbReference>
<evidence type="ECO:0000313" key="1">
    <source>
        <dbReference type="EnsemblPlants" id="LPERR12G01390.1"/>
    </source>
</evidence>
<dbReference type="AlphaFoldDB" id="A0A0D9XWE1"/>
<dbReference type="EnsemblPlants" id="LPERR12G01390.1">
    <property type="protein sequence ID" value="LPERR12G01390.1"/>
    <property type="gene ID" value="LPERR12G01390"/>
</dbReference>
<proteinExistence type="predicted"/>
<sequence length="116" mass="13224">MASCSKGGRPELKRCCKSAEAEKEAKNKMKEEAARGEDLEMKRRRLLMEEVERMLSVVPRALFPVPEYEPSDDPFIDELQHLLIDSALSINASTDLVKKMQAEVREELRTKGFIEA</sequence>
<reference evidence="1" key="3">
    <citation type="submission" date="2015-04" db="UniProtKB">
        <authorList>
            <consortium name="EnsemblPlants"/>
        </authorList>
    </citation>
    <scope>IDENTIFICATION</scope>
</reference>
<dbReference type="Gramene" id="LPERR12G01390.1">
    <property type="protein sequence ID" value="LPERR12G01390.1"/>
    <property type="gene ID" value="LPERR12G01390"/>
</dbReference>
<evidence type="ECO:0000313" key="2">
    <source>
        <dbReference type="Proteomes" id="UP000032180"/>
    </source>
</evidence>
<dbReference type="HOGENOM" id="CLU_2100395_0_0_1"/>
<organism evidence="1 2">
    <name type="scientific">Leersia perrieri</name>
    <dbReference type="NCBI Taxonomy" id="77586"/>
    <lineage>
        <taxon>Eukaryota</taxon>
        <taxon>Viridiplantae</taxon>
        <taxon>Streptophyta</taxon>
        <taxon>Embryophyta</taxon>
        <taxon>Tracheophyta</taxon>
        <taxon>Spermatophyta</taxon>
        <taxon>Magnoliopsida</taxon>
        <taxon>Liliopsida</taxon>
        <taxon>Poales</taxon>
        <taxon>Poaceae</taxon>
        <taxon>BOP clade</taxon>
        <taxon>Oryzoideae</taxon>
        <taxon>Oryzeae</taxon>
        <taxon>Oryzinae</taxon>
        <taxon>Leersia</taxon>
    </lineage>
</organism>
<accession>A0A0D9XWE1</accession>
<protein>
    <submittedName>
        <fullName evidence="1">Uncharacterized protein</fullName>
    </submittedName>
</protein>